<evidence type="ECO:0000313" key="2">
    <source>
        <dbReference type="Proteomes" id="UP000027222"/>
    </source>
</evidence>
<dbReference type="Proteomes" id="UP000027222">
    <property type="component" value="Unassembled WGS sequence"/>
</dbReference>
<dbReference type="AlphaFoldDB" id="A0A067TS76"/>
<gene>
    <name evidence="1" type="ORF">GALMADRAFT_235288</name>
</gene>
<proteinExistence type="predicted"/>
<keyword evidence="2" id="KW-1185">Reference proteome</keyword>
<protein>
    <submittedName>
        <fullName evidence="1">Uncharacterized protein</fullName>
    </submittedName>
</protein>
<accession>A0A067TS76</accession>
<dbReference type="HOGENOM" id="CLU_2687989_0_0_1"/>
<evidence type="ECO:0000313" key="1">
    <source>
        <dbReference type="EMBL" id="KDR86065.1"/>
    </source>
</evidence>
<name>A0A067TS76_GALM3</name>
<reference evidence="2" key="1">
    <citation type="journal article" date="2014" name="Proc. Natl. Acad. Sci. U.S.A.">
        <title>Extensive sampling of basidiomycete genomes demonstrates inadequacy of the white-rot/brown-rot paradigm for wood decay fungi.</title>
        <authorList>
            <person name="Riley R."/>
            <person name="Salamov A.A."/>
            <person name="Brown D.W."/>
            <person name="Nagy L.G."/>
            <person name="Floudas D."/>
            <person name="Held B.W."/>
            <person name="Levasseur A."/>
            <person name="Lombard V."/>
            <person name="Morin E."/>
            <person name="Otillar R."/>
            <person name="Lindquist E.A."/>
            <person name="Sun H."/>
            <person name="LaButti K.M."/>
            <person name="Schmutz J."/>
            <person name="Jabbour D."/>
            <person name="Luo H."/>
            <person name="Baker S.E."/>
            <person name="Pisabarro A.G."/>
            <person name="Walton J.D."/>
            <person name="Blanchette R.A."/>
            <person name="Henrissat B."/>
            <person name="Martin F."/>
            <person name="Cullen D."/>
            <person name="Hibbett D.S."/>
            <person name="Grigoriev I.V."/>
        </authorList>
    </citation>
    <scope>NUCLEOTIDE SEQUENCE [LARGE SCALE GENOMIC DNA]</scope>
    <source>
        <strain evidence="2">CBS 339.88</strain>
    </source>
</reference>
<organism evidence="1 2">
    <name type="scientific">Galerina marginata (strain CBS 339.88)</name>
    <dbReference type="NCBI Taxonomy" id="685588"/>
    <lineage>
        <taxon>Eukaryota</taxon>
        <taxon>Fungi</taxon>
        <taxon>Dikarya</taxon>
        <taxon>Basidiomycota</taxon>
        <taxon>Agaricomycotina</taxon>
        <taxon>Agaricomycetes</taxon>
        <taxon>Agaricomycetidae</taxon>
        <taxon>Agaricales</taxon>
        <taxon>Agaricineae</taxon>
        <taxon>Strophariaceae</taxon>
        <taxon>Galerina</taxon>
    </lineage>
</organism>
<sequence>MLSRRPEPRLPVVLLIPVDWNWSQRVERLGKLSYDQVMFVQLNQTFGPYRVDEEGRYCMPYGGSSDGYLNHLHG</sequence>
<dbReference type="EMBL" id="KL142367">
    <property type="protein sequence ID" value="KDR86065.1"/>
    <property type="molecule type" value="Genomic_DNA"/>
</dbReference>